<reference evidence="10" key="1">
    <citation type="submission" date="2022-03" db="EMBL/GenBank/DDBJ databases">
        <title>The complete genome sequence of a Methyloterrigena soli.</title>
        <authorList>
            <person name="Zi Z."/>
        </authorList>
    </citation>
    <scope>NUCLEOTIDE SEQUENCE</scope>
    <source>
        <strain evidence="10">M48</strain>
    </source>
</reference>
<feature type="transmembrane region" description="Helical" evidence="8">
    <location>
        <begin position="388"/>
        <end position="413"/>
    </location>
</feature>
<feature type="transmembrane region" description="Helical" evidence="8">
    <location>
        <begin position="133"/>
        <end position="155"/>
    </location>
</feature>
<dbReference type="PROSITE" id="PS50928">
    <property type="entry name" value="ABC_TM1"/>
    <property type="match status" value="2"/>
</dbReference>
<feature type="transmembrane region" description="Helical" evidence="8">
    <location>
        <begin position="360"/>
        <end position="382"/>
    </location>
</feature>
<proteinExistence type="inferred from homology"/>
<evidence type="ECO:0000256" key="6">
    <source>
        <dbReference type="ARBA" id="ARBA00022989"/>
    </source>
</evidence>
<evidence type="ECO:0000256" key="1">
    <source>
        <dbReference type="ARBA" id="ARBA00004429"/>
    </source>
</evidence>
<evidence type="ECO:0000256" key="5">
    <source>
        <dbReference type="ARBA" id="ARBA00022692"/>
    </source>
</evidence>
<feature type="transmembrane region" description="Helical" evidence="8">
    <location>
        <begin position="175"/>
        <end position="201"/>
    </location>
</feature>
<sequence>MLKSTDQTAPFSSEPAGVHLPAGLPSSRAMRQAQAALPLAIRWAFALLLLVLLISPMLPLIYQAFIDRSLYEAGGAVTFDNFRRLFADPSFQSATVNTLWFSIIGTVVSTVVGFTAALLLERLDLPGRKTLKILFLAPIFVSALILALSWSMLYGPSGYADLLLRSVVGLGLPNLNSLGGMAVLSGVSSAPVSYLLFAAAMSNIPSTLEDAARAAGASPLRATFSIVVPLIRPSLLYCVMLNFVLNIDQLAVPLIIGGPARVQVLSTYLYDNGIAVRADYGLVAAAAVVMLLIIQVFVVGQKYALGDLRRYTTVGGKSLRRGLVPVGRAGWAISGLILLYIVVTTLIPSLFLILRSFTSFISPLIPITSVLTLDNFKLIFGYEAYVRSIINTIIVSVVGGLAATFLTFFGGVVAYRSPPALRRLVETSAFIPRAIPGIVVGIGIFYAAVIVPGGAYLNGTLVILMIAFTIRYYPTGFAMLGPSVLQIDRDMERAVRVSGGSEWRAIFAVMLPLLKPAMVGCFLLYFVSFFKEYAAASFLFGPDTAVVGTTMLQLDMMGNLGPTAALSVVTLVLTLPIAIFIYARD</sequence>
<feature type="transmembrane region" description="Helical" evidence="8">
    <location>
        <begin position="461"/>
        <end position="485"/>
    </location>
</feature>
<evidence type="ECO:0000256" key="3">
    <source>
        <dbReference type="ARBA" id="ARBA00022475"/>
    </source>
</evidence>
<dbReference type="Pfam" id="PF00528">
    <property type="entry name" value="BPD_transp_1"/>
    <property type="match status" value="2"/>
</dbReference>
<keyword evidence="7 8" id="KW-0472">Membrane</keyword>
<keyword evidence="6 8" id="KW-1133">Transmembrane helix</keyword>
<feature type="transmembrane region" description="Helical" evidence="8">
    <location>
        <begin position="564"/>
        <end position="583"/>
    </location>
</feature>
<dbReference type="AlphaFoldDB" id="A0AA41UAA1"/>
<feature type="transmembrane region" description="Helical" evidence="8">
    <location>
        <begin position="329"/>
        <end position="353"/>
    </location>
</feature>
<accession>A0AA41UAA1</accession>
<feature type="domain" description="ABC transmembrane type-1" evidence="9">
    <location>
        <begin position="95"/>
        <end position="301"/>
    </location>
</feature>
<comment type="caution">
    <text evidence="10">The sequence shown here is derived from an EMBL/GenBank/DDBJ whole genome shotgun (WGS) entry which is preliminary data.</text>
</comment>
<comment type="similarity">
    <text evidence="8">Belongs to the binding-protein-dependent transport system permease family.</text>
</comment>
<dbReference type="EMBL" id="JALAZD010000001">
    <property type="protein sequence ID" value="MCI0126163.1"/>
    <property type="molecule type" value="Genomic_DNA"/>
</dbReference>
<feature type="transmembrane region" description="Helical" evidence="8">
    <location>
        <begin position="99"/>
        <end position="121"/>
    </location>
</feature>
<evidence type="ECO:0000259" key="9">
    <source>
        <dbReference type="PROSITE" id="PS50928"/>
    </source>
</evidence>
<feature type="transmembrane region" description="Helical" evidence="8">
    <location>
        <begin position="40"/>
        <end position="62"/>
    </location>
</feature>
<keyword evidence="11" id="KW-1185">Reference proteome</keyword>
<dbReference type="Proteomes" id="UP001156140">
    <property type="component" value="Unassembled WGS sequence"/>
</dbReference>
<feature type="domain" description="ABC transmembrane type-1" evidence="9">
    <location>
        <begin position="389"/>
        <end position="581"/>
    </location>
</feature>
<feature type="transmembrane region" description="Helical" evidence="8">
    <location>
        <begin position="505"/>
        <end position="527"/>
    </location>
</feature>
<evidence type="ECO:0000256" key="8">
    <source>
        <dbReference type="RuleBase" id="RU363032"/>
    </source>
</evidence>
<dbReference type="GO" id="GO:0005886">
    <property type="term" value="C:plasma membrane"/>
    <property type="evidence" value="ECO:0007669"/>
    <property type="project" value="UniProtKB-SubCell"/>
</dbReference>
<evidence type="ECO:0000256" key="2">
    <source>
        <dbReference type="ARBA" id="ARBA00022448"/>
    </source>
</evidence>
<gene>
    <name evidence="10" type="ORF">ML536_04925</name>
</gene>
<dbReference type="RefSeq" id="WP_281735150.1">
    <property type="nucleotide sequence ID" value="NZ_JAKETQ010000001.1"/>
</dbReference>
<feature type="transmembrane region" description="Helical" evidence="8">
    <location>
        <begin position="282"/>
        <end position="300"/>
    </location>
</feature>
<feature type="transmembrane region" description="Helical" evidence="8">
    <location>
        <begin position="434"/>
        <end position="455"/>
    </location>
</feature>
<comment type="subcellular location">
    <subcellularLocation>
        <location evidence="1">Cell inner membrane</location>
        <topology evidence="1">Multi-pass membrane protein</topology>
    </subcellularLocation>
    <subcellularLocation>
        <location evidence="8">Cell membrane</location>
        <topology evidence="8">Multi-pass membrane protein</topology>
    </subcellularLocation>
</comment>
<evidence type="ECO:0000313" key="10">
    <source>
        <dbReference type="EMBL" id="MCI0126163.1"/>
    </source>
</evidence>
<organism evidence="10 11">
    <name type="scientific">Paradevosia shaoguanensis</name>
    <dbReference type="NCBI Taxonomy" id="1335043"/>
    <lineage>
        <taxon>Bacteria</taxon>
        <taxon>Pseudomonadati</taxon>
        <taxon>Pseudomonadota</taxon>
        <taxon>Alphaproteobacteria</taxon>
        <taxon>Hyphomicrobiales</taxon>
        <taxon>Devosiaceae</taxon>
        <taxon>Paradevosia</taxon>
    </lineage>
</organism>
<protein>
    <submittedName>
        <fullName evidence="10">Iron ABC transporter permease</fullName>
    </submittedName>
</protein>
<dbReference type="SUPFAM" id="SSF161098">
    <property type="entry name" value="MetI-like"/>
    <property type="match status" value="2"/>
</dbReference>
<dbReference type="GO" id="GO:0055085">
    <property type="term" value="P:transmembrane transport"/>
    <property type="evidence" value="ECO:0007669"/>
    <property type="project" value="InterPro"/>
</dbReference>
<dbReference type="Gene3D" id="1.10.3720.10">
    <property type="entry name" value="MetI-like"/>
    <property type="match status" value="2"/>
</dbReference>
<evidence type="ECO:0000256" key="4">
    <source>
        <dbReference type="ARBA" id="ARBA00022519"/>
    </source>
</evidence>
<dbReference type="CDD" id="cd06261">
    <property type="entry name" value="TM_PBP2"/>
    <property type="match status" value="2"/>
</dbReference>
<dbReference type="PANTHER" id="PTHR43357:SF4">
    <property type="entry name" value="INNER MEMBRANE ABC TRANSPORTER PERMEASE PROTEIN YDCV"/>
    <property type="match status" value="1"/>
</dbReference>
<evidence type="ECO:0000313" key="11">
    <source>
        <dbReference type="Proteomes" id="UP001156140"/>
    </source>
</evidence>
<dbReference type="InterPro" id="IPR035906">
    <property type="entry name" value="MetI-like_sf"/>
</dbReference>
<dbReference type="PANTHER" id="PTHR43357">
    <property type="entry name" value="INNER MEMBRANE ABC TRANSPORTER PERMEASE PROTEIN YDCV"/>
    <property type="match status" value="1"/>
</dbReference>
<evidence type="ECO:0000256" key="7">
    <source>
        <dbReference type="ARBA" id="ARBA00023136"/>
    </source>
</evidence>
<keyword evidence="3" id="KW-1003">Cell membrane</keyword>
<keyword evidence="4" id="KW-0997">Cell inner membrane</keyword>
<keyword evidence="2 8" id="KW-0813">Transport</keyword>
<name>A0AA41UAA1_9HYPH</name>
<dbReference type="InterPro" id="IPR000515">
    <property type="entry name" value="MetI-like"/>
</dbReference>
<keyword evidence="5 8" id="KW-0812">Transmembrane</keyword>